<sequence>MAVLSRPSQRRFQCPLSTIMSVYEWDEDGTPIEFGNAGCEPPQPETLHDIKDLKSASADSVFDVAFYINTTSTFDESTMWNKGNRGPRRSHVPWPASSGSLIASSKRWQDAQNFDRPHRVRTTQSGRGGVRIARPMDRIGNDVNGPVLTLVVSSTNVRVGFGDFLLRPRGSSIRWFIRVS</sequence>
<evidence type="ECO:0000313" key="1">
    <source>
        <dbReference type="EMBL" id="SDK84748.1"/>
    </source>
</evidence>
<keyword evidence="2" id="KW-1185">Reference proteome</keyword>
<dbReference type="STRING" id="571298.SAMN04488026_105615"/>
<gene>
    <name evidence="1" type="ORF">SAMN04488026_105615</name>
</gene>
<organism evidence="1 2">
    <name type="scientific">Aliiruegeria lutimaris</name>
    <dbReference type="NCBI Taxonomy" id="571298"/>
    <lineage>
        <taxon>Bacteria</taxon>
        <taxon>Pseudomonadati</taxon>
        <taxon>Pseudomonadota</taxon>
        <taxon>Alphaproteobacteria</taxon>
        <taxon>Rhodobacterales</taxon>
        <taxon>Roseobacteraceae</taxon>
        <taxon>Aliiruegeria</taxon>
    </lineage>
</organism>
<protein>
    <submittedName>
        <fullName evidence="1">Uncharacterized protein</fullName>
    </submittedName>
</protein>
<proteinExistence type="predicted"/>
<dbReference type="AlphaFoldDB" id="A0A1G9F8T0"/>
<evidence type="ECO:0000313" key="2">
    <source>
        <dbReference type="Proteomes" id="UP000199382"/>
    </source>
</evidence>
<accession>A0A1G9F8T0</accession>
<dbReference type="EMBL" id="FNEK01000056">
    <property type="protein sequence ID" value="SDK84748.1"/>
    <property type="molecule type" value="Genomic_DNA"/>
</dbReference>
<name>A0A1G9F8T0_9RHOB</name>
<reference evidence="1 2" key="1">
    <citation type="submission" date="2016-10" db="EMBL/GenBank/DDBJ databases">
        <authorList>
            <person name="de Groot N.N."/>
        </authorList>
    </citation>
    <scope>NUCLEOTIDE SEQUENCE [LARGE SCALE GENOMIC DNA]</scope>
    <source>
        <strain evidence="1 2">DSM 25294</strain>
    </source>
</reference>
<dbReference type="Proteomes" id="UP000199382">
    <property type="component" value="Unassembled WGS sequence"/>
</dbReference>